<name>A0A7X0H3S4_9BACT</name>
<comment type="caution">
    <text evidence="1">The sequence shown here is derived from an EMBL/GenBank/DDBJ whole genome shotgun (WGS) entry which is preliminary data.</text>
</comment>
<proteinExistence type="predicted"/>
<evidence type="ECO:0000313" key="2">
    <source>
        <dbReference type="Proteomes" id="UP000541810"/>
    </source>
</evidence>
<dbReference type="Proteomes" id="UP000541810">
    <property type="component" value="Unassembled WGS sequence"/>
</dbReference>
<dbReference type="AlphaFoldDB" id="A0A7X0H3S4"/>
<dbReference type="RefSeq" id="WP_184676082.1">
    <property type="nucleotide sequence ID" value="NZ_JACHGY010000001.1"/>
</dbReference>
<evidence type="ECO:0000313" key="1">
    <source>
        <dbReference type="EMBL" id="MBB6428705.1"/>
    </source>
</evidence>
<sequence>MPDHPLKPVLLALFVCTLITPLARADAWFEQREKLRTQRAEFIEQLQASRVERAEAANARIMEFLDLIDEKNWKIDERALWGMCAGVFRLDRNHVRDIPRRIDEITEDQAVSGREKPDRAFEAALKQARKDLTEPSYDLLRRAESVGEVQAAVELMREVLCFDPDHKAIRRALGQVKLSDKVMEKINRIDETTTTDNTLEKLLRFDADLYWVSKFEAERMKAGLIWNPDRGWMPAKHADRYDKGFVFSLRRKEWMSLADANSYHSRAGRDWEIRTEHLDVRGSTDLESISQVATQLEMMYDEIFYVYALFFAEGGKYDPLQLALGLVEHPPMKVWVYRDHAEYVNRADAVSWSGGIFRPSNGTCYFYGGPSETMFHEFTHQVLHVMTEKNDAPVWLTEAIAQYTETAVFHEDRMLFRGAAYYGHLPLDELFGLKDGNQWYRHVESDRPSAYAEAGSVATFCMQAQDGRFRADFIDYVRDAYRGKDRNRTVWDYLGLSYEEFRVAYHRWGKDRS</sequence>
<organism evidence="1 2">
    <name type="scientific">Algisphaera agarilytica</name>
    <dbReference type="NCBI Taxonomy" id="1385975"/>
    <lineage>
        <taxon>Bacteria</taxon>
        <taxon>Pseudomonadati</taxon>
        <taxon>Planctomycetota</taxon>
        <taxon>Phycisphaerae</taxon>
        <taxon>Phycisphaerales</taxon>
        <taxon>Phycisphaeraceae</taxon>
        <taxon>Algisphaera</taxon>
    </lineage>
</organism>
<evidence type="ECO:0008006" key="3">
    <source>
        <dbReference type="Google" id="ProtNLM"/>
    </source>
</evidence>
<accession>A0A7X0H3S4</accession>
<dbReference type="EMBL" id="JACHGY010000001">
    <property type="protein sequence ID" value="MBB6428705.1"/>
    <property type="molecule type" value="Genomic_DNA"/>
</dbReference>
<keyword evidence="2" id="KW-1185">Reference proteome</keyword>
<gene>
    <name evidence="1" type="ORF">HNQ40_000511</name>
</gene>
<protein>
    <recommendedName>
        <fullName evidence="3">DUF1570 domain-containing protein</fullName>
    </recommendedName>
</protein>
<reference evidence="1 2" key="1">
    <citation type="submission" date="2020-08" db="EMBL/GenBank/DDBJ databases">
        <title>Genomic Encyclopedia of Type Strains, Phase IV (KMG-IV): sequencing the most valuable type-strain genomes for metagenomic binning, comparative biology and taxonomic classification.</title>
        <authorList>
            <person name="Goeker M."/>
        </authorList>
    </citation>
    <scope>NUCLEOTIDE SEQUENCE [LARGE SCALE GENOMIC DNA]</scope>
    <source>
        <strain evidence="1 2">DSM 103725</strain>
    </source>
</reference>